<dbReference type="Proteomes" id="UP000304148">
    <property type="component" value="Chromosome"/>
</dbReference>
<gene>
    <name evidence="2" type="ORF">PBLR_10838</name>
</gene>
<organism evidence="2 3">
    <name type="scientific">Paenibacillus alvei</name>
    <name type="common">Bacillus alvei</name>
    <dbReference type="NCBI Taxonomy" id="44250"/>
    <lineage>
        <taxon>Bacteria</taxon>
        <taxon>Bacillati</taxon>
        <taxon>Bacillota</taxon>
        <taxon>Bacilli</taxon>
        <taxon>Bacillales</taxon>
        <taxon>Paenibacillaceae</taxon>
        <taxon>Paenibacillus</taxon>
    </lineage>
</organism>
<evidence type="ECO:0000313" key="2">
    <source>
        <dbReference type="EMBL" id="SYX82416.1"/>
    </source>
</evidence>
<dbReference type="AlphaFoldDB" id="A0A383R7W2"/>
<dbReference type="Pfam" id="PF13471">
    <property type="entry name" value="Transglut_core3"/>
    <property type="match status" value="1"/>
</dbReference>
<dbReference type="RefSeq" id="WP_138184772.1">
    <property type="nucleotide sequence ID" value="NZ_LS992241.1"/>
</dbReference>
<dbReference type="EMBL" id="LS992241">
    <property type="protein sequence ID" value="SYX82416.1"/>
    <property type="molecule type" value="Genomic_DNA"/>
</dbReference>
<accession>A0A383R7W2</accession>
<proteinExistence type="predicted"/>
<name>A0A383R7W2_PAEAL</name>
<evidence type="ECO:0000313" key="3">
    <source>
        <dbReference type="Proteomes" id="UP000304148"/>
    </source>
</evidence>
<evidence type="ECO:0000259" key="1">
    <source>
        <dbReference type="Pfam" id="PF13471"/>
    </source>
</evidence>
<sequence length="157" mass="18245">MINLMARKQSDYKLYALMIHALIRNMLREDEFIQSYRRLAVQLFPFFESAVRRNDASISAKRLNEIGRYLFMLDEEDQAVATCVSVAATIQAIQFCLGIQSELHIGVKKIDEKLFAHAWVKLPEGDILDPQNKYKDLQIIRVLKLKDEAERWATTNL</sequence>
<reference evidence="3" key="1">
    <citation type="submission" date="2018-08" db="EMBL/GenBank/DDBJ databases">
        <authorList>
            <person name="Chevrot R."/>
        </authorList>
    </citation>
    <scope>NUCLEOTIDE SEQUENCE [LARGE SCALE GENOMIC DNA]</scope>
</reference>
<protein>
    <recommendedName>
        <fullName evidence="1">Microcin J25-processing protein McjB C-terminal domain-containing protein</fullName>
    </recommendedName>
</protein>
<feature type="domain" description="Microcin J25-processing protein McjB C-terminal" evidence="1">
    <location>
        <begin position="47"/>
        <end position="140"/>
    </location>
</feature>
<dbReference type="InterPro" id="IPR032708">
    <property type="entry name" value="McjB_C"/>
</dbReference>